<dbReference type="PANTHER" id="PTHR30269">
    <property type="entry name" value="TRANSMEMBRANE PROTEIN YFCA"/>
    <property type="match status" value="1"/>
</dbReference>
<accession>A0A0W8I6W1</accession>
<evidence type="ECO:0000313" key="10">
    <source>
        <dbReference type="Proteomes" id="UP000054837"/>
    </source>
</evidence>
<feature type="transmembrane region" description="Helical" evidence="8">
    <location>
        <begin position="74"/>
        <end position="97"/>
    </location>
</feature>
<keyword evidence="10" id="KW-1185">Reference proteome</keyword>
<dbReference type="Proteomes" id="UP000054837">
    <property type="component" value="Unassembled WGS sequence"/>
</dbReference>
<name>A0A0W8I6W1_9MICO</name>
<comment type="caution">
    <text evidence="9">The sequence shown here is derived from an EMBL/GenBank/DDBJ whole genome shotgun (WGS) entry which is preliminary data.</text>
</comment>
<evidence type="ECO:0000256" key="2">
    <source>
        <dbReference type="ARBA" id="ARBA00009142"/>
    </source>
</evidence>
<sequence length="254" mass="26139">MSVLEVLAIVLAGLAAGTINTIVGSGTLVTFPVLLLFGYAPVSANISNSLGLVPGGVAGTWGYRHELRSLGPMLWRLGPASLVGSVIGALLLLVLPAAAFETIVPVLILVALLLVVLGPRLQRWAAHRHADRITPGRWVALVVGILLSGVYGGYFGAAQGVLLLGIMSILLPLGLQQINGIKNVLATIANLVAALVFLVVAPDLVDWTVVLLIGIGSILGGLLGARVGRRLPPAVLRGVIVVIGTVAIVNLLLT</sequence>
<dbReference type="STRING" id="767452.AVL62_03675"/>
<gene>
    <name evidence="9" type="ORF">AVL62_03675</name>
</gene>
<proteinExistence type="inferred from homology"/>
<dbReference type="GO" id="GO:0005886">
    <property type="term" value="C:plasma membrane"/>
    <property type="evidence" value="ECO:0007669"/>
    <property type="project" value="UniProtKB-SubCell"/>
</dbReference>
<keyword evidence="5 8" id="KW-0812">Transmembrane</keyword>
<dbReference type="OrthoDB" id="3782574at2"/>
<evidence type="ECO:0000256" key="7">
    <source>
        <dbReference type="ARBA" id="ARBA00023136"/>
    </source>
</evidence>
<dbReference type="AlphaFoldDB" id="A0A0W8I6W1"/>
<evidence type="ECO:0000256" key="5">
    <source>
        <dbReference type="ARBA" id="ARBA00022692"/>
    </source>
</evidence>
<keyword evidence="3" id="KW-0813">Transport</keyword>
<feature type="transmembrane region" description="Helical" evidence="8">
    <location>
        <begin position="234"/>
        <end position="253"/>
    </location>
</feature>
<dbReference type="InterPro" id="IPR002781">
    <property type="entry name" value="TM_pro_TauE-like"/>
</dbReference>
<evidence type="ECO:0000256" key="3">
    <source>
        <dbReference type="ARBA" id="ARBA00022448"/>
    </source>
</evidence>
<keyword evidence="6 8" id="KW-1133">Transmembrane helix</keyword>
<protein>
    <recommendedName>
        <fullName evidence="8">Probable membrane transporter protein</fullName>
    </recommendedName>
</protein>
<dbReference type="PANTHER" id="PTHR30269:SF0">
    <property type="entry name" value="MEMBRANE TRANSPORTER PROTEIN YFCA-RELATED"/>
    <property type="match status" value="1"/>
</dbReference>
<comment type="subcellular location">
    <subcellularLocation>
        <location evidence="1 8">Cell membrane</location>
        <topology evidence="1 8">Multi-pass membrane protein</topology>
    </subcellularLocation>
</comment>
<feature type="transmembrane region" description="Helical" evidence="8">
    <location>
        <begin position="207"/>
        <end position="227"/>
    </location>
</feature>
<evidence type="ECO:0000256" key="6">
    <source>
        <dbReference type="ARBA" id="ARBA00022989"/>
    </source>
</evidence>
<dbReference type="RefSeq" id="WP_058891065.1">
    <property type="nucleotide sequence ID" value="NZ_LQBL01000027.1"/>
</dbReference>
<feature type="transmembrane region" description="Helical" evidence="8">
    <location>
        <begin position="6"/>
        <end position="39"/>
    </location>
</feature>
<keyword evidence="7 8" id="KW-0472">Membrane</keyword>
<dbReference type="Pfam" id="PF01925">
    <property type="entry name" value="TauE"/>
    <property type="match status" value="1"/>
</dbReference>
<evidence type="ECO:0000256" key="4">
    <source>
        <dbReference type="ARBA" id="ARBA00022475"/>
    </source>
</evidence>
<comment type="similarity">
    <text evidence="2 8">Belongs to the 4-toluene sulfonate uptake permease (TSUP) (TC 2.A.102) family.</text>
</comment>
<dbReference type="EMBL" id="LQBL01000027">
    <property type="protein sequence ID" value="KUG54332.1"/>
    <property type="molecule type" value="Genomic_DNA"/>
</dbReference>
<feature type="transmembrane region" description="Helical" evidence="8">
    <location>
        <begin position="184"/>
        <end position="201"/>
    </location>
</feature>
<evidence type="ECO:0000256" key="8">
    <source>
        <dbReference type="RuleBase" id="RU363041"/>
    </source>
</evidence>
<evidence type="ECO:0000256" key="1">
    <source>
        <dbReference type="ARBA" id="ARBA00004651"/>
    </source>
</evidence>
<feature type="transmembrane region" description="Helical" evidence="8">
    <location>
        <begin position="103"/>
        <end position="121"/>
    </location>
</feature>
<dbReference type="InterPro" id="IPR052017">
    <property type="entry name" value="TSUP"/>
</dbReference>
<organism evidence="9 10">
    <name type="scientific">Serinicoccus chungangensis</name>
    <dbReference type="NCBI Taxonomy" id="767452"/>
    <lineage>
        <taxon>Bacteria</taxon>
        <taxon>Bacillati</taxon>
        <taxon>Actinomycetota</taxon>
        <taxon>Actinomycetes</taxon>
        <taxon>Micrococcales</taxon>
        <taxon>Ornithinimicrobiaceae</taxon>
        <taxon>Serinicoccus</taxon>
    </lineage>
</organism>
<evidence type="ECO:0000313" key="9">
    <source>
        <dbReference type="EMBL" id="KUG54332.1"/>
    </source>
</evidence>
<keyword evidence="4 8" id="KW-1003">Cell membrane</keyword>
<reference evidence="9 10" key="1">
    <citation type="submission" date="2015-12" db="EMBL/GenBank/DDBJ databases">
        <title>Serinicoccus chungangenesis strain CD08_5 genome sequencing and assembly.</title>
        <authorList>
            <person name="Chander A.M."/>
            <person name="Kaur G."/>
            <person name="Nair G.R."/>
            <person name="Dhawan D.K."/>
            <person name="Kochhar R.K."/>
            <person name="Mayilraj S."/>
            <person name="Bhadada S.K."/>
        </authorList>
    </citation>
    <scope>NUCLEOTIDE SEQUENCE [LARGE SCALE GENOMIC DNA]</scope>
    <source>
        <strain evidence="9 10">CD08_5</strain>
    </source>
</reference>